<dbReference type="EMBL" id="BSBI01000005">
    <property type="protein sequence ID" value="GLF95571.1"/>
    <property type="molecule type" value="Genomic_DNA"/>
</dbReference>
<protein>
    <submittedName>
        <fullName evidence="2">Transporter</fullName>
    </submittedName>
</protein>
<dbReference type="Proteomes" id="UP001291653">
    <property type="component" value="Unassembled WGS sequence"/>
</dbReference>
<reference evidence="2 3" key="1">
    <citation type="submission" date="2022-10" db="EMBL/GenBank/DDBJ databases">
        <title>Draft genome sequence of Streptomyces sp. YSPA8.</title>
        <authorList>
            <person name="Moriuchi R."/>
            <person name="Dohra H."/>
            <person name="Yamamura H."/>
            <person name="Kodani S."/>
        </authorList>
    </citation>
    <scope>NUCLEOTIDE SEQUENCE [LARGE SCALE GENOMIC DNA]</scope>
    <source>
        <strain evidence="2 3">YSPA8</strain>
    </source>
</reference>
<feature type="domain" description="DUF5655" evidence="1">
    <location>
        <begin position="193"/>
        <end position="300"/>
    </location>
</feature>
<evidence type="ECO:0000313" key="3">
    <source>
        <dbReference type="Proteomes" id="UP001291653"/>
    </source>
</evidence>
<dbReference type="Pfam" id="PF18899">
    <property type="entry name" value="DUF5655"/>
    <property type="match status" value="1"/>
</dbReference>
<evidence type="ECO:0000259" key="1">
    <source>
        <dbReference type="Pfam" id="PF18899"/>
    </source>
</evidence>
<accession>A0ABQ5P019</accession>
<dbReference type="Gene3D" id="3.40.1350.10">
    <property type="match status" value="1"/>
</dbReference>
<sequence length="304" mass="33219">MDGGRAVEMAGSSVALERELQSLVEGNMEAMLGIRFLVSEYETGRHRGRIDSLGLDETGAPVIVEYKRTRDKEVVTQALSYLAWLNDSHAEFEGLVRDRLGAEAAGSVDWSRPRIVCVAGDFTPHTVVALEMIRQRIDLVAYRVFEDVVTLRLVASFTGTPVAPAVPRPRTAPGAAGLVEEVPASGGGRTVRQHLDGAPQELRDLFADLDAVLTESGSVQREALQQYIAYRRIKNVASVKVQPRKRTLVVVLKVDPDSVELVEGFTRDVRGIGFHGTGALEVRIRSHADLERAGDLIRRSVEAG</sequence>
<evidence type="ECO:0000313" key="2">
    <source>
        <dbReference type="EMBL" id="GLF95571.1"/>
    </source>
</evidence>
<comment type="caution">
    <text evidence="2">The sequence shown here is derived from an EMBL/GenBank/DDBJ whole genome shotgun (WGS) entry which is preliminary data.</text>
</comment>
<keyword evidence="3" id="KW-1185">Reference proteome</keyword>
<name>A0ABQ5P019_9ACTN</name>
<organism evidence="2 3">
    <name type="scientific">Streptomyces yaizuensis</name>
    <dbReference type="NCBI Taxonomy" id="2989713"/>
    <lineage>
        <taxon>Bacteria</taxon>
        <taxon>Bacillati</taxon>
        <taxon>Actinomycetota</taxon>
        <taxon>Actinomycetes</taxon>
        <taxon>Kitasatosporales</taxon>
        <taxon>Streptomycetaceae</taxon>
        <taxon>Streptomyces</taxon>
    </lineage>
</organism>
<proteinExistence type="predicted"/>
<dbReference type="InterPro" id="IPR043714">
    <property type="entry name" value="DUF5655"/>
</dbReference>
<dbReference type="InterPro" id="IPR011856">
    <property type="entry name" value="tRNA_endonuc-like_dom_sf"/>
</dbReference>
<gene>
    <name evidence="2" type="ORF">SYYSPA8_14760</name>
</gene>